<protein>
    <submittedName>
        <fullName evidence="9">LuxR family transcriptional regulator</fullName>
    </submittedName>
</protein>
<keyword evidence="2" id="KW-0902">Two-component regulatory system</keyword>
<feature type="modified residue" description="4-aspartylphosphate" evidence="6">
    <location>
        <position position="56"/>
    </location>
</feature>
<evidence type="ECO:0000256" key="1">
    <source>
        <dbReference type="ARBA" id="ARBA00022553"/>
    </source>
</evidence>
<evidence type="ECO:0000313" key="10">
    <source>
        <dbReference type="Proteomes" id="UP000028547"/>
    </source>
</evidence>
<dbReference type="PANTHER" id="PTHR44688:SF16">
    <property type="entry name" value="DNA-BINDING TRANSCRIPTIONAL ACTIVATOR DEVR_DOSR"/>
    <property type="match status" value="1"/>
</dbReference>
<proteinExistence type="predicted"/>
<evidence type="ECO:0000256" key="5">
    <source>
        <dbReference type="ARBA" id="ARBA00023163"/>
    </source>
</evidence>
<dbReference type="SMART" id="SM00421">
    <property type="entry name" value="HTH_LUXR"/>
    <property type="match status" value="1"/>
</dbReference>
<name>A0A084SIJ0_9BACT</name>
<dbReference type="CDD" id="cd17537">
    <property type="entry name" value="REC_FixJ"/>
    <property type="match status" value="1"/>
</dbReference>
<dbReference type="PROSITE" id="PS50043">
    <property type="entry name" value="HTH_LUXR_2"/>
    <property type="match status" value="1"/>
</dbReference>
<organism evidence="9 10">
    <name type="scientific">Archangium violaceum Cb vi76</name>
    <dbReference type="NCBI Taxonomy" id="1406225"/>
    <lineage>
        <taxon>Bacteria</taxon>
        <taxon>Pseudomonadati</taxon>
        <taxon>Myxococcota</taxon>
        <taxon>Myxococcia</taxon>
        <taxon>Myxococcales</taxon>
        <taxon>Cystobacterineae</taxon>
        <taxon>Archangiaceae</taxon>
        <taxon>Archangium</taxon>
    </lineage>
</organism>
<dbReference type="InterPro" id="IPR016032">
    <property type="entry name" value="Sig_transdc_resp-reg_C-effctor"/>
</dbReference>
<dbReference type="GO" id="GO:0000160">
    <property type="term" value="P:phosphorelay signal transduction system"/>
    <property type="evidence" value="ECO:0007669"/>
    <property type="project" value="UniProtKB-KW"/>
</dbReference>
<dbReference type="Gene3D" id="3.40.50.2300">
    <property type="match status" value="1"/>
</dbReference>
<keyword evidence="4" id="KW-0238">DNA-binding</keyword>
<comment type="caution">
    <text evidence="9">The sequence shown here is derived from an EMBL/GenBank/DDBJ whole genome shotgun (WGS) entry which is preliminary data.</text>
</comment>
<dbReference type="Pfam" id="PF00072">
    <property type="entry name" value="Response_reg"/>
    <property type="match status" value="1"/>
</dbReference>
<dbReference type="CDD" id="cd06170">
    <property type="entry name" value="LuxR_C_like"/>
    <property type="match status" value="1"/>
</dbReference>
<dbReference type="AlphaFoldDB" id="A0A084SIJ0"/>
<dbReference type="Pfam" id="PF00196">
    <property type="entry name" value="GerE"/>
    <property type="match status" value="1"/>
</dbReference>
<keyword evidence="5" id="KW-0804">Transcription</keyword>
<dbReference type="SUPFAM" id="SSF52172">
    <property type="entry name" value="CheY-like"/>
    <property type="match status" value="1"/>
</dbReference>
<dbReference type="SUPFAM" id="SSF46894">
    <property type="entry name" value="C-terminal effector domain of the bipartite response regulators"/>
    <property type="match status" value="1"/>
</dbReference>
<sequence>MTQAPATIFLVDDDESVLRGLGRLLRAAGHATRPFASPSEFLAQLSGDTPGCAVLDLRMPGLNGLELQQAMESKDCHLPVIFISGHGDVPASVRAMKAGAVDFLLKPFDEQQLLGAISQALLKDAAARAGRAETAALHARHAVLTPREREVCALVAQGLTNKEVAQRLGTTEKTIKVHRARLIQKLDVDSVAELVRFVDRLGQG</sequence>
<gene>
    <name evidence="9" type="ORF">Q664_42145</name>
</gene>
<dbReference type="FunFam" id="3.40.50.2300:FF:000018">
    <property type="entry name" value="DNA-binding transcriptional regulator NtrC"/>
    <property type="match status" value="1"/>
</dbReference>
<dbReference type="SMART" id="SM00448">
    <property type="entry name" value="REC"/>
    <property type="match status" value="1"/>
</dbReference>
<keyword evidence="1 6" id="KW-0597">Phosphoprotein</keyword>
<dbReference type="PANTHER" id="PTHR44688">
    <property type="entry name" value="DNA-BINDING TRANSCRIPTIONAL ACTIVATOR DEVR_DOSR"/>
    <property type="match status" value="1"/>
</dbReference>
<reference evidence="9 10" key="1">
    <citation type="submission" date="2014-07" db="EMBL/GenBank/DDBJ databases">
        <title>Draft Genome Sequence of Gephyronic Acid Producer, Cystobacter violaceus Strain Cb vi76.</title>
        <authorList>
            <person name="Stevens D.C."/>
            <person name="Young J."/>
            <person name="Carmichael R."/>
            <person name="Tan J."/>
            <person name="Taylor R.E."/>
        </authorList>
    </citation>
    <scope>NUCLEOTIDE SEQUENCE [LARGE SCALE GENOMIC DNA]</scope>
    <source>
        <strain evidence="9 10">Cb vi76</strain>
    </source>
</reference>
<feature type="domain" description="HTH luxR-type" evidence="7">
    <location>
        <begin position="137"/>
        <end position="202"/>
    </location>
</feature>
<dbReference type="PRINTS" id="PR00038">
    <property type="entry name" value="HTHLUXR"/>
</dbReference>
<accession>A0A084SIJ0</accession>
<keyword evidence="3" id="KW-0805">Transcription regulation</keyword>
<feature type="domain" description="Response regulatory" evidence="8">
    <location>
        <begin position="7"/>
        <end position="121"/>
    </location>
</feature>
<evidence type="ECO:0000256" key="4">
    <source>
        <dbReference type="ARBA" id="ARBA00023125"/>
    </source>
</evidence>
<evidence type="ECO:0000256" key="3">
    <source>
        <dbReference type="ARBA" id="ARBA00023015"/>
    </source>
</evidence>
<evidence type="ECO:0000256" key="2">
    <source>
        <dbReference type="ARBA" id="ARBA00023012"/>
    </source>
</evidence>
<dbReference type="PROSITE" id="PS50110">
    <property type="entry name" value="RESPONSE_REGULATORY"/>
    <property type="match status" value="1"/>
</dbReference>
<evidence type="ECO:0000259" key="8">
    <source>
        <dbReference type="PROSITE" id="PS50110"/>
    </source>
</evidence>
<dbReference type="InterPro" id="IPR001789">
    <property type="entry name" value="Sig_transdc_resp-reg_receiver"/>
</dbReference>
<dbReference type="RefSeq" id="WP_043409204.1">
    <property type="nucleotide sequence ID" value="NZ_JPMI01000298.1"/>
</dbReference>
<dbReference type="GO" id="GO:0006355">
    <property type="term" value="P:regulation of DNA-templated transcription"/>
    <property type="evidence" value="ECO:0007669"/>
    <property type="project" value="InterPro"/>
</dbReference>
<dbReference type="Proteomes" id="UP000028547">
    <property type="component" value="Unassembled WGS sequence"/>
</dbReference>
<dbReference type="GO" id="GO:0003677">
    <property type="term" value="F:DNA binding"/>
    <property type="evidence" value="ECO:0007669"/>
    <property type="project" value="UniProtKB-KW"/>
</dbReference>
<evidence type="ECO:0000256" key="6">
    <source>
        <dbReference type="PROSITE-ProRule" id="PRU00169"/>
    </source>
</evidence>
<dbReference type="InterPro" id="IPR036388">
    <property type="entry name" value="WH-like_DNA-bd_sf"/>
</dbReference>
<evidence type="ECO:0000259" key="7">
    <source>
        <dbReference type="PROSITE" id="PS50043"/>
    </source>
</evidence>
<dbReference type="Gene3D" id="1.10.10.10">
    <property type="entry name" value="Winged helix-like DNA-binding domain superfamily/Winged helix DNA-binding domain"/>
    <property type="match status" value="1"/>
</dbReference>
<dbReference type="InterPro" id="IPR011006">
    <property type="entry name" value="CheY-like_superfamily"/>
</dbReference>
<evidence type="ECO:0000313" key="9">
    <source>
        <dbReference type="EMBL" id="KFA88275.1"/>
    </source>
</evidence>
<dbReference type="InterPro" id="IPR000792">
    <property type="entry name" value="Tscrpt_reg_LuxR_C"/>
</dbReference>
<dbReference type="EMBL" id="JPMI01000298">
    <property type="protein sequence ID" value="KFA88275.1"/>
    <property type="molecule type" value="Genomic_DNA"/>
</dbReference>